<feature type="domain" description="Arginine repressor C-terminal" evidence="12">
    <location>
        <begin position="80"/>
        <end position="146"/>
    </location>
</feature>
<dbReference type="SUPFAM" id="SSF46785">
    <property type="entry name" value="Winged helix' DNA-binding domain"/>
    <property type="match status" value="1"/>
</dbReference>
<evidence type="ECO:0000256" key="4">
    <source>
        <dbReference type="ARBA" id="ARBA00021148"/>
    </source>
</evidence>
<dbReference type="HAMAP" id="MF_00173">
    <property type="entry name" value="Arg_repressor"/>
    <property type="match status" value="1"/>
</dbReference>
<comment type="similarity">
    <text evidence="3 10">Belongs to the ArgR family.</text>
</comment>
<dbReference type="EMBL" id="MWPV01000002">
    <property type="protein sequence ID" value="OUL58232.1"/>
    <property type="molecule type" value="Genomic_DNA"/>
</dbReference>
<dbReference type="PANTHER" id="PTHR34471:SF1">
    <property type="entry name" value="ARGININE REPRESSOR"/>
    <property type="match status" value="1"/>
</dbReference>
<dbReference type="GO" id="GO:1900079">
    <property type="term" value="P:regulation of arginine biosynthetic process"/>
    <property type="evidence" value="ECO:0007669"/>
    <property type="project" value="UniProtKB-UniRule"/>
</dbReference>
<evidence type="ECO:0000313" key="13">
    <source>
        <dbReference type="EMBL" id="OUL58232.1"/>
    </source>
</evidence>
<dbReference type="Gene3D" id="3.30.1360.40">
    <property type="match status" value="1"/>
</dbReference>
<dbReference type="InterPro" id="IPR036388">
    <property type="entry name" value="WH-like_DNA-bd_sf"/>
</dbReference>
<dbReference type="GO" id="GO:0003700">
    <property type="term" value="F:DNA-binding transcription factor activity"/>
    <property type="evidence" value="ECO:0007669"/>
    <property type="project" value="UniProtKB-UniRule"/>
</dbReference>
<dbReference type="Proteomes" id="UP000194841">
    <property type="component" value="Unassembled WGS sequence"/>
</dbReference>
<dbReference type="Pfam" id="PF02863">
    <property type="entry name" value="Arg_repressor_C"/>
    <property type="match status" value="1"/>
</dbReference>
<evidence type="ECO:0000259" key="12">
    <source>
        <dbReference type="Pfam" id="PF02863"/>
    </source>
</evidence>
<dbReference type="SUPFAM" id="SSF55252">
    <property type="entry name" value="C-terminal domain of arginine repressor"/>
    <property type="match status" value="1"/>
</dbReference>
<evidence type="ECO:0000256" key="2">
    <source>
        <dbReference type="ARBA" id="ARBA00005040"/>
    </source>
</evidence>
<dbReference type="InterPro" id="IPR001669">
    <property type="entry name" value="Arg_repress"/>
</dbReference>
<name>A0A244CRJ8_PSEDV</name>
<evidence type="ECO:0000256" key="9">
    <source>
        <dbReference type="ARBA" id="ARBA00023163"/>
    </source>
</evidence>
<protein>
    <recommendedName>
        <fullName evidence="4 10">Arginine repressor</fullName>
    </recommendedName>
</protein>
<dbReference type="GO" id="GO:0003677">
    <property type="term" value="F:DNA binding"/>
    <property type="evidence" value="ECO:0007669"/>
    <property type="project" value="UniProtKB-KW"/>
</dbReference>
<evidence type="ECO:0000256" key="10">
    <source>
        <dbReference type="HAMAP-Rule" id="MF_00173"/>
    </source>
</evidence>
<dbReference type="GO" id="GO:0006526">
    <property type="term" value="P:L-arginine biosynthetic process"/>
    <property type="evidence" value="ECO:0007669"/>
    <property type="project" value="UniProtKB-UniPathway"/>
</dbReference>
<dbReference type="GO" id="GO:0005737">
    <property type="term" value="C:cytoplasm"/>
    <property type="evidence" value="ECO:0007669"/>
    <property type="project" value="UniProtKB-SubCell"/>
</dbReference>
<evidence type="ECO:0000256" key="7">
    <source>
        <dbReference type="ARBA" id="ARBA00023015"/>
    </source>
</evidence>
<accession>A0A244CRJ8</accession>
<comment type="function">
    <text evidence="10">Regulates arginine biosynthesis genes.</text>
</comment>
<comment type="pathway">
    <text evidence="2 10">Amino-acid biosynthesis; L-arginine biosynthesis [regulation].</text>
</comment>
<dbReference type="OrthoDB" id="6291604at2"/>
<comment type="caution">
    <text evidence="13">The sequence shown here is derived from an EMBL/GenBank/DDBJ whole genome shotgun (WGS) entry which is preliminary data.</text>
</comment>
<evidence type="ECO:0000256" key="5">
    <source>
        <dbReference type="ARBA" id="ARBA00022490"/>
    </source>
</evidence>
<keyword evidence="10" id="KW-0028">Amino-acid biosynthesis</keyword>
<dbReference type="GO" id="GO:0051259">
    <property type="term" value="P:protein complex oligomerization"/>
    <property type="evidence" value="ECO:0007669"/>
    <property type="project" value="InterPro"/>
</dbReference>
<proteinExistence type="inferred from homology"/>
<keyword evidence="6 10" id="KW-0055">Arginine biosynthesis</keyword>
<sequence length="153" mass="17155">MKKQSPLIQTIKELLKTEQIRSHYELAYFLDERGFENVSQPQISRILNQIGAVNLKNSQGQAVYVLKRELIMPTLDTQVNELVVGVHANEALVVVETLPGSADIVSRVLEKQSKKFHILAAIAGDDSVMILPVRTNDIMALTKKIKMLFDVKS</sequence>
<dbReference type="InterPro" id="IPR020900">
    <property type="entry name" value="Arg_repress_DNA-bd"/>
</dbReference>
<dbReference type="Gene3D" id="1.10.10.10">
    <property type="entry name" value="Winged helix-like DNA-binding domain superfamily/Winged helix DNA-binding domain"/>
    <property type="match status" value="1"/>
</dbReference>
<dbReference type="AlphaFoldDB" id="A0A244CRJ8"/>
<dbReference type="UniPathway" id="UPA00068"/>
<dbReference type="GO" id="GO:0034618">
    <property type="term" value="F:arginine binding"/>
    <property type="evidence" value="ECO:0007669"/>
    <property type="project" value="InterPro"/>
</dbReference>
<evidence type="ECO:0000256" key="3">
    <source>
        <dbReference type="ARBA" id="ARBA00008316"/>
    </source>
</evidence>
<keyword evidence="5 10" id="KW-0963">Cytoplasm</keyword>
<evidence type="ECO:0000256" key="8">
    <source>
        <dbReference type="ARBA" id="ARBA00023125"/>
    </source>
</evidence>
<dbReference type="InterPro" id="IPR036251">
    <property type="entry name" value="Arg_repress_C_sf"/>
</dbReference>
<dbReference type="PRINTS" id="PR01467">
    <property type="entry name" value="ARGREPRESSOR"/>
</dbReference>
<keyword evidence="10" id="KW-0678">Repressor</keyword>
<feature type="domain" description="Arginine repressor DNA-binding" evidence="11">
    <location>
        <begin position="5"/>
        <end position="69"/>
    </location>
</feature>
<organism evidence="13 14">
    <name type="scientific">Pseudoalteromonas ulvae</name>
    <dbReference type="NCBI Taxonomy" id="107327"/>
    <lineage>
        <taxon>Bacteria</taxon>
        <taxon>Pseudomonadati</taxon>
        <taxon>Pseudomonadota</taxon>
        <taxon>Gammaproteobacteria</taxon>
        <taxon>Alteromonadales</taxon>
        <taxon>Pseudoalteromonadaceae</taxon>
        <taxon>Pseudoalteromonas</taxon>
    </lineage>
</organism>
<keyword evidence="14" id="KW-1185">Reference proteome</keyword>
<dbReference type="PANTHER" id="PTHR34471">
    <property type="entry name" value="ARGININE REPRESSOR"/>
    <property type="match status" value="1"/>
</dbReference>
<dbReference type="InterPro" id="IPR020899">
    <property type="entry name" value="Arg_repress_C"/>
</dbReference>
<keyword evidence="8 10" id="KW-0238">DNA-binding</keyword>
<evidence type="ECO:0000313" key="14">
    <source>
        <dbReference type="Proteomes" id="UP000194841"/>
    </source>
</evidence>
<gene>
    <name evidence="10" type="primary">argR</name>
    <name evidence="13" type="ORF">B1199_07725</name>
</gene>
<evidence type="ECO:0000256" key="1">
    <source>
        <dbReference type="ARBA" id="ARBA00004496"/>
    </source>
</evidence>
<reference evidence="13 14" key="1">
    <citation type="submission" date="2017-02" db="EMBL/GenBank/DDBJ databases">
        <title>Pseudoalteromonas ulvae TC14 Genome.</title>
        <authorList>
            <person name="Molmeret M."/>
        </authorList>
    </citation>
    <scope>NUCLEOTIDE SEQUENCE [LARGE SCALE GENOMIC DNA]</scope>
    <source>
        <strain evidence="13">TC14</strain>
    </source>
</reference>
<keyword evidence="9 10" id="KW-0804">Transcription</keyword>
<comment type="subcellular location">
    <subcellularLocation>
        <location evidence="1 10">Cytoplasm</location>
    </subcellularLocation>
</comment>
<evidence type="ECO:0000256" key="6">
    <source>
        <dbReference type="ARBA" id="ARBA00022571"/>
    </source>
</evidence>
<evidence type="ECO:0000259" key="11">
    <source>
        <dbReference type="Pfam" id="PF01316"/>
    </source>
</evidence>
<keyword evidence="7 10" id="KW-0805">Transcription regulation</keyword>
<dbReference type="RefSeq" id="WP_086743540.1">
    <property type="nucleotide sequence ID" value="NZ_MWPV01000002.1"/>
</dbReference>
<dbReference type="Pfam" id="PF01316">
    <property type="entry name" value="Arg_repressor"/>
    <property type="match status" value="1"/>
</dbReference>
<dbReference type="InterPro" id="IPR036390">
    <property type="entry name" value="WH_DNA-bd_sf"/>
</dbReference>